<sequence length="478" mass="53617">MSEPPHDAGEAPTSTVLTNDLKSPIEVKVDGDWEVLYPRRTLTLRIPVATAEVRLREDRELQGRADRTTIKLSASESFGAFGEEVQRREGLEAEAIMREARRLRIAERLRQAAFQQEVSKSMCYEHWEAGLKFAVMFVITGIMIVCVVLIPPGQADTAALLACGTLLPCCCINLKAWDAKESGELSLPDDLYFSVGPYLLLPQLAIGAPGLGRLYRARRHPRILVDRIHHMAHGMLFHRLVGVSFLRFAGAWDRLVEGARGGGVSAAVVFLPEGTDDFGNHDAIPPKEHLQGSCWCVPLYGEKKPWGCRWWSKWIENIEQAVEYGAELEVYFFPGRLGQGRVQSFMTAGQEHLRRDSINARRAEFEDSDEMRQALAAGLQNLSLGEREDGSSQYSREVQRLFMAWLPPDDRNFMEASEGLGNSQKAEVAWLERKGYAYTRVDVATWLSKDYDDIVLEPESRSSLPTAYGSSKKLVESL</sequence>
<name>A0A1Q9DL90_SYMMI</name>
<evidence type="ECO:0000313" key="2">
    <source>
        <dbReference type="EMBL" id="OLP95910.1"/>
    </source>
</evidence>
<gene>
    <name evidence="2" type="ORF">AK812_SmicGene21907</name>
</gene>
<comment type="caution">
    <text evidence="2">The sequence shown here is derived from an EMBL/GenBank/DDBJ whole genome shotgun (WGS) entry which is preliminary data.</text>
</comment>
<accession>A0A1Q9DL90</accession>
<feature type="transmembrane region" description="Helical" evidence="1">
    <location>
        <begin position="129"/>
        <end position="150"/>
    </location>
</feature>
<dbReference type="OrthoDB" id="413154at2759"/>
<protein>
    <submittedName>
        <fullName evidence="2">Uncharacterized protein</fullName>
    </submittedName>
</protein>
<organism evidence="2 3">
    <name type="scientific">Symbiodinium microadriaticum</name>
    <name type="common">Dinoflagellate</name>
    <name type="synonym">Zooxanthella microadriatica</name>
    <dbReference type="NCBI Taxonomy" id="2951"/>
    <lineage>
        <taxon>Eukaryota</taxon>
        <taxon>Sar</taxon>
        <taxon>Alveolata</taxon>
        <taxon>Dinophyceae</taxon>
        <taxon>Suessiales</taxon>
        <taxon>Symbiodiniaceae</taxon>
        <taxon>Symbiodinium</taxon>
    </lineage>
</organism>
<dbReference type="AlphaFoldDB" id="A0A1Q9DL90"/>
<keyword evidence="3" id="KW-1185">Reference proteome</keyword>
<dbReference type="EMBL" id="LSRX01000486">
    <property type="protein sequence ID" value="OLP95910.1"/>
    <property type="molecule type" value="Genomic_DNA"/>
</dbReference>
<keyword evidence="1" id="KW-0812">Transmembrane</keyword>
<evidence type="ECO:0000256" key="1">
    <source>
        <dbReference type="SAM" id="Phobius"/>
    </source>
</evidence>
<proteinExistence type="predicted"/>
<keyword evidence="1" id="KW-0472">Membrane</keyword>
<dbReference type="Proteomes" id="UP000186817">
    <property type="component" value="Unassembled WGS sequence"/>
</dbReference>
<evidence type="ECO:0000313" key="3">
    <source>
        <dbReference type="Proteomes" id="UP000186817"/>
    </source>
</evidence>
<reference evidence="2 3" key="1">
    <citation type="submission" date="2016-02" db="EMBL/GenBank/DDBJ databases">
        <title>Genome analysis of coral dinoflagellate symbionts highlights evolutionary adaptations to a symbiotic lifestyle.</title>
        <authorList>
            <person name="Aranda M."/>
            <person name="Li Y."/>
            <person name="Liew Y.J."/>
            <person name="Baumgarten S."/>
            <person name="Simakov O."/>
            <person name="Wilson M."/>
            <person name="Piel J."/>
            <person name="Ashoor H."/>
            <person name="Bougouffa S."/>
            <person name="Bajic V.B."/>
            <person name="Ryu T."/>
            <person name="Ravasi T."/>
            <person name="Bayer T."/>
            <person name="Micklem G."/>
            <person name="Kim H."/>
            <person name="Bhak J."/>
            <person name="Lajeunesse T.C."/>
            <person name="Voolstra C.R."/>
        </authorList>
    </citation>
    <scope>NUCLEOTIDE SEQUENCE [LARGE SCALE GENOMIC DNA]</scope>
    <source>
        <strain evidence="2 3">CCMP2467</strain>
    </source>
</reference>
<keyword evidence="1" id="KW-1133">Transmembrane helix</keyword>